<reference evidence="2" key="1">
    <citation type="journal article" date="2014" name="BMC Genomics">
        <title>Genome sequencing of two Neorhizobium galegae strains reveals a noeT gene responsible for the unusual acetylation of the nodulation factors.</title>
        <authorList>
            <person name="Osterman J."/>
            <person name="Marsh J."/>
            <person name="Laine P.K."/>
            <person name="Zeng Z."/>
            <person name="Alatalo E."/>
            <person name="Sullivan J.T."/>
            <person name="Young J.P."/>
            <person name="Thomas-Oates J."/>
            <person name="Paulin L."/>
            <person name="Lindstrom K."/>
        </authorList>
    </citation>
    <scope>NUCLEOTIDE SEQUENCE [LARGE SCALE GENOMIC DNA]</scope>
    <source>
        <strain evidence="2">HAMBI 1141</strain>
    </source>
</reference>
<dbReference type="KEGG" id="ngl:RG1141_CH01490"/>
<evidence type="ECO:0000313" key="1">
    <source>
        <dbReference type="EMBL" id="CDN52514.1"/>
    </source>
</evidence>
<protein>
    <submittedName>
        <fullName evidence="1">Uncharacterized protein</fullName>
    </submittedName>
</protein>
<name>A0A068T338_NEOGA</name>
<dbReference type="AlphaFoldDB" id="A0A068T338"/>
<organism evidence="1 2">
    <name type="scientific">Neorhizobium galegae bv. officinalis bv. officinalis str. HAMBI 1141</name>
    <dbReference type="NCBI Taxonomy" id="1028801"/>
    <lineage>
        <taxon>Bacteria</taxon>
        <taxon>Pseudomonadati</taxon>
        <taxon>Pseudomonadota</taxon>
        <taxon>Alphaproteobacteria</taxon>
        <taxon>Hyphomicrobiales</taxon>
        <taxon>Rhizobiaceae</taxon>
        <taxon>Rhizobium/Agrobacterium group</taxon>
        <taxon>Neorhizobium</taxon>
    </lineage>
</organism>
<evidence type="ECO:0000313" key="2">
    <source>
        <dbReference type="Proteomes" id="UP000028186"/>
    </source>
</evidence>
<proteinExistence type="predicted"/>
<sequence length="71" mass="7363">MGNVSDKARAFVNLVASNLPEGDDEALGAAATACAYACIKRGHDDVDAHVALQAALDGLRHRMNDDGGVLQ</sequence>
<gene>
    <name evidence="1" type="ORF">RG1141_CH01490</name>
</gene>
<dbReference type="EMBL" id="HG938355">
    <property type="protein sequence ID" value="CDN52514.1"/>
    <property type="molecule type" value="Genomic_DNA"/>
</dbReference>
<dbReference type="HOGENOM" id="CLU_2735893_0_0_5"/>
<accession>A0A068T338</accession>
<dbReference type="PATRIC" id="fig|1028801.3.peg.143"/>
<dbReference type="RefSeq" id="WP_038539509.1">
    <property type="nucleotide sequence ID" value="NZ_HG938355.1"/>
</dbReference>
<dbReference type="Proteomes" id="UP000028186">
    <property type="component" value="Chromosome I"/>
</dbReference>